<dbReference type="GO" id="GO:0004045">
    <property type="term" value="F:peptidyl-tRNA hydrolase activity"/>
    <property type="evidence" value="ECO:0007669"/>
    <property type="project" value="TreeGrafter"/>
</dbReference>
<evidence type="ECO:0000313" key="3">
    <source>
        <dbReference type="EMBL" id="SMF13087.1"/>
    </source>
</evidence>
<dbReference type="Gene3D" id="3.30.160.20">
    <property type="match status" value="1"/>
</dbReference>
<evidence type="ECO:0000256" key="1">
    <source>
        <dbReference type="SAM" id="MobiDB-lite"/>
    </source>
</evidence>
<dbReference type="GO" id="GO:0043022">
    <property type="term" value="F:ribosome binding"/>
    <property type="evidence" value="ECO:0007669"/>
    <property type="project" value="TreeGrafter"/>
</dbReference>
<dbReference type="AlphaFoldDB" id="A0A1Y6BJM6"/>
<proteinExistence type="predicted"/>
<name>A0A1Y6BJM6_9BACT</name>
<dbReference type="OrthoDB" id="9815709at2"/>
<dbReference type="SUPFAM" id="SSF110916">
    <property type="entry name" value="Peptidyl-tRNA hydrolase domain-like"/>
    <property type="match status" value="1"/>
</dbReference>
<feature type="compositionally biased region" description="Basic and acidic residues" evidence="1">
    <location>
        <begin position="114"/>
        <end position="131"/>
    </location>
</feature>
<feature type="domain" description="Prokaryotic-type class I peptide chain release factors" evidence="2">
    <location>
        <begin position="8"/>
        <end position="134"/>
    </location>
</feature>
<dbReference type="EMBL" id="FWZT01000005">
    <property type="protein sequence ID" value="SMF13087.1"/>
    <property type="molecule type" value="Genomic_DNA"/>
</dbReference>
<gene>
    <name evidence="3" type="ORF">SAMN06296036_105209</name>
</gene>
<sequence>MIVIKDNFYIPSLEIDFQFARSSGPGGQNVNKVNSKAILSWQFSENRNLPEGVRKRFEERFSNRINSDGQVIIHSERYRDRPQNIKDCEDKLKEMLLAVWQPAKKRKPTKPTRASKEKRLQAKKGRSETKKNRQKIAY</sequence>
<dbReference type="InterPro" id="IPR000352">
    <property type="entry name" value="Pep_chain_release_fac_I"/>
</dbReference>
<feature type="region of interest" description="Disordered" evidence="1">
    <location>
        <begin position="100"/>
        <end position="138"/>
    </location>
</feature>
<dbReference type="PANTHER" id="PTHR47814">
    <property type="entry name" value="PEPTIDYL-TRNA HYDROLASE ARFB"/>
    <property type="match status" value="1"/>
</dbReference>
<organism evidence="3 4">
    <name type="scientific">Pseudobacteriovorax antillogorgiicola</name>
    <dbReference type="NCBI Taxonomy" id="1513793"/>
    <lineage>
        <taxon>Bacteria</taxon>
        <taxon>Pseudomonadati</taxon>
        <taxon>Bdellovibrionota</taxon>
        <taxon>Oligoflexia</taxon>
        <taxon>Oligoflexales</taxon>
        <taxon>Pseudobacteriovoracaceae</taxon>
        <taxon>Pseudobacteriovorax</taxon>
    </lineage>
</organism>
<dbReference type="NCBIfam" id="NF006718">
    <property type="entry name" value="PRK09256.1"/>
    <property type="match status" value="1"/>
</dbReference>
<dbReference type="PANTHER" id="PTHR47814:SF1">
    <property type="entry name" value="PEPTIDYL-TRNA HYDROLASE ARFB"/>
    <property type="match status" value="1"/>
</dbReference>
<dbReference type="FunFam" id="3.30.160.20:FF:000046">
    <property type="entry name" value="Peptidyl-tRNA hydrolase ICT1"/>
    <property type="match status" value="1"/>
</dbReference>
<dbReference type="GO" id="GO:0003747">
    <property type="term" value="F:translation release factor activity"/>
    <property type="evidence" value="ECO:0007669"/>
    <property type="project" value="InterPro"/>
</dbReference>
<reference evidence="4" key="1">
    <citation type="submission" date="2017-04" db="EMBL/GenBank/DDBJ databases">
        <authorList>
            <person name="Varghese N."/>
            <person name="Submissions S."/>
        </authorList>
    </citation>
    <scope>NUCLEOTIDE SEQUENCE [LARGE SCALE GENOMIC DNA]</scope>
    <source>
        <strain evidence="4">RKEM611</strain>
    </source>
</reference>
<accession>A0A1Y6BJM6</accession>
<evidence type="ECO:0000313" key="4">
    <source>
        <dbReference type="Proteomes" id="UP000192907"/>
    </source>
</evidence>
<protein>
    <submittedName>
        <fullName evidence="3">Ribosome-associated protein</fullName>
    </submittedName>
</protein>
<dbReference type="GO" id="GO:0072344">
    <property type="term" value="P:rescue of stalled ribosome"/>
    <property type="evidence" value="ECO:0007669"/>
    <property type="project" value="TreeGrafter"/>
</dbReference>
<dbReference type="STRING" id="1513793.SAMN06296036_105209"/>
<dbReference type="Pfam" id="PF00472">
    <property type="entry name" value="RF-1"/>
    <property type="match status" value="1"/>
</dbReference>
<keyword evidence="4" id="KW-1185">Reference proteome</keyword>
<dbReference type="RefSeq" id="WP_132317293.1">
    <property type="nucleotide sequence ID" value="NZ_FWZT01000005.1"/>
</dbReference>
<dbReference type="Proteomes" id="UP000192907">
    <property type="component" value="Unassembled WGS sequence"/>
</dbReference>
<evidence type="ECO:0000259" key="2">
    <source>
        <dbReference type="Pfam" id="PF00472"/>
    </source>
</evidence>